<evidence type="ECO:0008006" key="4">
    <source>
        <dbReference type="Google" id="ProtNLM"/>
    </source>
</evidence>
<feature type="region of interest" description="Disordered" evidence="1">
    <location>
        <begin position="499"/>
        <end position="521"/>
    </location>
</feature>
<dbReference type="SUPFAM" id="SSF55961">
    <property type="entry name" value="Bet v1-like"/>
    <property type="match status" value="1"/>
</dbReference>
<organism evidence="2 3">
    <name type="scientific">Besnoitia besnoiti</name>
    <name type="common">Apicomplexan protozoan</name>
    <dbReference type="NCBI Taxonomy" id="94643"/>
    <lineage>
        <taxon>Eukaryota</taxon>
        <taxon>Sar</taxon>
        <taxon>Alveolata</taxon>
        <taxon>Apicomplexa</taxon>
        <taxon>Conoidasida</taxon>
        <taxon>Coccidia</taxon>
        <taxon>Eucoccidiorida</taxon>
        <taxon>Eimeriorina</taxon>
        <taxon>Sarcocystidae</taxon>
        <taxon>Besnoitia</taxon>
    </lineage>
</organism>
<sequence>MGFKFLCCQRPRAVAPHSPPGTSVSAPVEPSKGASGALGSFASKMDFPEQKPGRSEEAAHAAREGSLENARTNGVAPISTAESDASPPSAAPAAPAPGGGDKKDDSTGSPSPRLIPPEGEADVARPAADLAEVKGEEGLGIRTAGSRGAEGSGGDAPAPAVPEAEGPGAAVPERQAEASSGGEGAAAPQEAAAAAEASAAVGEGKPSEAAGEKSVERPPHAQSLEPFSPAAVGAGGEERKRSSVRDSLVSFEDLLERKWKKLEAYLEEEQLFKAFSYVLFLEHQIDRRLAVLNATLGLPPASASCFAPLFPGRERAEERAQFDGVDGGAEEFAAASRAAPPASTMLLKKQEDLRTQREFLLAFATRVVTNQAVKNLCFEMRWALQMLSYFHLDHLRQACEEPRLSVCESLSSLPRSASCASQSSTLSYFNKLSATDAAKDRADRAAEALGGATRGGGLGGAAGDRDGGRDDDAMTAGNSSTAFPERKISATKIKQGLRNMSRKMSFSRRGSSARRSSVRKMMTKKVQDDEGWIREKGKYLDLAYRVEKDTSVSMKVRGKLPCRLFEVLSILNETDLAGTWAPFFKSAEREYQYTKASQLVRQVYDYPILGAKETLMFCVGINALEEAGCVIIFCRSPPEGATEFLGLPIPEKRKILRIQSADLVFLLYPISEGRQTTLELYANFHHGLRFVPMKIITFVVKKVVRGMFVAIARQCQNFQTGPYKARVKNNPAFYNWMETKIEEYVQQQTQGHVRNAESISLASFNYEDFQE</sequence>
<dbReference type="EMBL" id="NWUJ01000016">
    <property type="protein sequence ID" value="PFH31170.1"/>
    <property type="molecule type" value="Genomic_DNA"/>
</dbReference>
<dbReference type="InterPro" id="IPR023393">
    <property type="entry name" value="START-like_dom_sf"/>
</dbReference>
<evidence type="ECO:0000256" key="1">
    <source>
        <dbReference type="SAM" id="MobiDB-lite"/>
    </source>
</evidence>
<feature type="region of interest" description="Disordered" evidence="1">
    <location>
        <begin position="10"/>
        <end position="246"/>
    </location>
</feature>
<accession>A0A2A9M6Y4</accession>
<dbReference type="AlphaFoldDB" id="A0A2A9M6Y4"/>
<proteinExistence type="predicted"/>
<keyword evidence="3" id="KW-1185">Reference proteome</keyword>
<dbReference type="RefSeq" id="XP_029215179.1">
    <property type="nucleotide sequence ID" value="XM_029361712.1"/>
</dbReference>
<feature type="region of interest" description="Disordered" evidence="1">
    <location>
        <begin position="448"/>
        <end position="482"/>
    </location>
</feature>
<reference evidence="2 3" key="1">
    <citation type="submission" date="2017-09" db="EMBL/GenBank/DDBJ databases">
        <title>Genome sequencing of Besnoitia besnoiti strain Bb-Ger1.</title>
        <authorList>
            <person name="Schares G."/>
            <person name="Venepally P."/>
            <person name="Lorenzi H.A."/>
        </authorList>
    </citation>
    <scope>NUCLEOTIDE SEQUENCE [LARGE SCALE GENOMIC DNA]</scope>
    <source>
        <strain evidence="2 3">Bb-Ger1</strain>
    </source>
</reference>
<feature type="compositionally biased region" description="Basic and acidic residues" evidence="1">
    <location>
        <begin position="210"/>
        <end position="219"/>
    </location>
</feature>
<gene>
    <name evidence="2" type="ORF">BESB_030440</name>
</gene>
<dbReference type="Gene3D" id="3.30.530.20">
    <property type="match status" value="1"/>
</dbReference>
<feature type="compositionally biased region" description="Low complexity" evidence="1">
    <location>
        <begin position="83"/>
        <end position="93"/>
    </location>
</feature>
<name>A0A2A9M6Y4_BESBE</name>
<dbReference type="KEGG" id="bbes:BESB_030440"/>
<evidence type="ECO:0000313" key="2">
    <source>
        <dbReference type="EMBL" id="PFH31170.1"/>
    </source>
</evidence>
<dbReference type="VEuPathDB" id="ToxoDB:BESB_030440"/>
<protein>
    <recommendedName>
        <fullName evidence="4">START-2 domain protein</fullName>
    </recommendedName>
</protein>
<feature type="compositionally biased region" description="Low complexity" evidence="1">
    <location>
        <begin position="156"/>
        <end position="204"/>
    </location>
</feature>
<evidence type="ECO:0000313" key="3">
    <source>
        <dbReference type="Proteomes" id="UP000224006"/>
    </source>
</evidence>
<feature type="compositionally biased region" description="Gly residues" evidence="1">
    <location>
        <begin position="452"/>
        <end position="462"/>
    </location>
</feature>
<feature type="compositionally biased region" description="Basic and acidic residues" evidence="1">
    <location>
        <begin position="463"/>
        <end position="472"/>
    </location>
</feature>
<dbReference type="GeneID" id="40308096"/>
<feature type="compositionally biased region" description="Basic and acidic residues" evidence="1">
    <location>
        <begin position="46"/>
        <end position="66"/>
    </location>
</feature>
<comment type="caution">
    <text evidence="2">The sequence shown here is derived from an EMBL/GenBank/DDBJ whole genome shotgun (WGS) entry which is preliminary data.</text>
</comment>
<dbReference type="OrthoDB" id="360784at2759"/>
<dbReference type="Proteomes" id="UP000224006">
    <property type="component" value="Chromosome XIII"/>
</dbReference>